<evidence type="ECO:0000313" key="2">
    <source>
        <dbReference type="EMBL" id="KAF7295795.1"/>
    </source>
</evidence>
<dbReference type="CDD" id="cd18186">
    <property type="entry name" value="BTB_POZ_ZBTB_KLHL-like"/>
    <property type="match status" value="1"/>
</dbReference>
<sequence>MEVDNAPAVDGPHRIAELWFSDGNVVLQAGTAFYKLHQSILGMHSPIFKDMFGIPQPQDGETKDGCPLVRLPDAEVEVTPFLRALLDPQFFPPHPSTTDFATIYGCLRLGHKYEVAFLRQRGLDHLGSKFRMHLDYFDQQLHDPEDEERLAINNTSWEEPEDPSYLLCAISLAREVDAPWLLPCMFYVLSTRFNDLGSRIFHGSTCGAIPAQLSRADQELVVRGCEATTLATHSIVQRVVAKFLYDVAECQDANRCAPVRLILVNNLRAELGSKEALAQISYTGYYGGVTLCGVCRKTVEREHESGRKAFWHELPEIYEFGEWDDLFTLKNQNDAA</sequence>
<name>A0A8H6SDC6_MYCCL</name>
<protein>
    <submittedName>
        <fullName evidence="2">BTB domain-containing protein</fullName>
    </submittedName>
</protein>
<evidence type="ECO:0000259" key="1">
    <source>
        <dbReference type="PROSITE" id="PS50097"/>
    </source>
</evidence>
<dbReference type="InterPro" id="IPR000210">
    <property type="entry name" value="BTB/POZ_dom"/>
</dbReference>
<dbReference type="OrthoDB" id="3893071at2759"/>
<gene>
    <name evidence="2" type="ORF">HMN09_01122300</name>
</gene>
<dbReference type="AlphaFoldDB" id="A0A8H6SDC6"/>
<dbReference type="PROSITE" id="PS50097">
    <property type="entry name" value="BTB"/>
    <property type="match status" value="1"/>
</dbReference>
<keyword evidence="3" id="KW-1185">Reference proteome</keyword>
<accession>A0A8H6SDC6</accession>
<comment type="caution">
    <text evidence="2">The sequence shown here is derived from an EMBL/GenBank/DDBJ whole genome shotgun (WGS) entry which is preliminary data.</text>
</comment>
<dbReference type="Proteomes" id="UP000613580">
    <property type="component" value="Unassembled WGS sequence"/>
</dbReference>
<dbReference type="EMBL" id="JACAZE010000018">
    <property type="protein sequence ID" value="KAF7295795.1"/>
    <property type="molecule type" value="Genomic_DNA"/>
</dbReference>
<proteinExistence type="predicted"/>
<reference evidence="2" key="1">
    <citation type="submission" date="2020-05" db="EMBL/GenBank/DDBJ databases">
        <title>Mycena genomes resolve the evolution of fungal bioluminescence.</title>
        <authorList>
            <person name="Tsai I.J."/>
        </authorList>
    </citation>
    <scope>NUCLEOTIDE SEQUENCE</scope>
    <source>
        <strain evidence="2">110903Hualien_Pintung</strain>
    </source>
</reference>
<organism evidence="2 3">
    <name type="scientific">Mycena chlorophos</name>
    <name type="common">Agaric fungus</name>
    <name type="synonym">Agaricus chlorophos</name>
    <dbReference type="NCBI Taxonomy" id="658473"/>
    <lineage>
        <taxon>Eukaryota</taxon>
        <taxon>Fungi</taxon>
        <taxon>Dikarya</taxon>
        <taxon>Basidiomycota</taxon>
        <taxon>Agaricomycotina</taxon>
        <taxon>Agaricomycetes</taxon>
        <taxon>Agaricomycetidae</taxon>
        <taxon>Agaricales</taxon>
        <taxon>Marasmiineae</taxon>
        <taxon>Mycenaceae</taxon>
        <taxon>Mycena</taxon>
    </lineage>
</organism>
<feature type="domain" description="BTB" evidence="1">
    <location>
        <begin position="23"/>
        <end position="52"/>
    </location>
</feature>
<evidence type="ECO:0000313" key="3">
    <source>
        <dbReference type="Proteomes" id="UP000613580"/>
    </source>
</evidence>